<protein>
    <submittedName>
        <fullName evidence="2">Uncharacterized protein</fullName>
    </submittedName>
</protein>
<feature type="transmembrane region" description="Helical" evidence="1">
    <location>
        <begin position="20"/>
        <end position="40"/>
    </location>
</feature>
<dbReference type="Proteomes" id="UP001054252">
    <property type="component" value="Unassembled WGS sequence"/>
</dbReference>
<comment type="caution">
    <text evidence="2">The sequence shown here is derived from an EMBL/GenBank/DDBJ whole genome shotgun (WGS) entry which is preliminary data.</text>
</comment>
<accession>A0AAV5MHL2</accession>
<organism evidence="2 3">
    <name type="scientific">Rubroshorea leprosula</name>
    <dbReference type="NCBI Taxonomy" id="152421"/>
    <lineage>
        <taxon>Eukaryota</taxon>
        <taxon>Viridiplantae</taxon>
        <taxon>Streptophyta</taxon>
        <taxon>Embryophyta</taxon>
        <taxon>Tracheophyta</taxon>
        <taxon>Spermatophyta</taxon>
        <taxon>Magnoliopsida</taxon>
        <taxon>eudicotyledons</taxon>
        <taxon>Gunneridae</taxon>
        <taxon>Pentapetalae</taxon>
        <taxon>rosids</taxon>
        <taxon>malvids</taxon>
        <taxon>Malvales</taxon>
        <taxon>Dipterocarpaceae</taxon>
        <taxon>Rubroshorea</taxon>
    </lineage>
</organism>
<keyword evidence="1" id="KW-1133">Transmembrane helix</keyword>
<evidence type="ECO:0000313" key="3">
    <source>
        <dbReference type="Proteomes" id="UP001054252"/>
    </source>
</evidence>
<keyword evidence="1" id="KW-0472">Membrane</keyword>
<proteinExistence type="predicted"/>
<reference evidence="2 3" key="1">
    <citation type="journal article" date="2021" name="Commun. Biol.">
        <title>The genome of Shorea leprosula (Dipterocarpaceae) highlights the ecological relevance of drought in aseasonal tropical rainforests.</title>
        <authorList>
            <person name="Ng K.K.S."/>
            <person name="Kobayashi M.J."/>
            <person name="Fawcett J.A."/>
            <person name="Hatakeyama M."/>
            <person name="Paape T."/>
            <person name="Ng C.H."/>
            <person name="Ang C.C."/>
            <person name="Tnah L.H."/>
            <person name="Lee C.T."/>
            <person name="Nishiyama T."/>
            <person name="Sese J."/>
            <person name="O'Brien M.J."/>
            <person name="Copetti D."/>
            <person name="Mohd Noor M.I."/>
            <person name="Ong R.C."/>
            <person name="Putra M."/>
            <person name="Sireger I.Z."/>
            <person name="Indrioko S."/>
            <person name="Kosugi Y."/>
            <person name="Izuno A."/>
            <person name="Isagi Y."/>
            <person name="Lee S.L."/>
            <person name="Shimizu K.K."/>
        </authorList>
    </citation>
    <scope>NUCLEOTIDE SEQUENCE [LARGE SCALE GENOMIC DNA]</scope>
    <source>
        <strain evidence="2">214</strain>
    </source>
</reference>
<dbReference type="AlphaFoldDB" id="A0AAV5MHL2"/>
<evidence type="ECO:0000256" key="1">
    <source>
        <dbReference type="SAM" id="Phobius"/>
    </source>
</evidence>
<keyword evidence="1" id="KW-0812">Transmembrane</keyword>
<keyword evidence="3" id="KW-1185">Reference proteome</keyword>
<gene>
    <name evidence="2" type="ORF">SLEP1_g54801</name>
</gene>
<name>A0AAV5MHL2_9ROSI</name>
<dbReference type="EMBL" id="BPVZ01000241">
    <property type="protein sequence ID" value="GKV47952.1"/>
    <property type="molecule type" value="Genomic_DNA"/>
</dbReference>
<sequence length="42" mass="4686">MHSSVHDLIYPSDVYPSRIGFHHLVGIIIRFLAMLCLMSAGS</sequence>
<evidence type="ECO:0000313" key="2">
    <source>
        <dbReference type="EMBL" id="GKV47952.1"/>
    </source>
</evidence>